<protein>
    <submittedName>
        <fullName evidence="2">Uncharacterized protein</fullName>
    </submittedName>
</protein>
<evidence type="ECO:0000256" key="1">
    <source>
        <dbReference type="SAM" id="MobiDB-lite"/>
    </source>
</evidence>
<gene>
    <name evidence="2" type="ORF">S03H2_35148</name>
</gene>
<feature type="region of interest" description="Disordered" evidence="1">
    <location>
        <begin position="1"/>
        <end position="32"/>
    </location>
</feature>
<reference evidence="2" key="1">
    <citation type="journal article" date="2014" name="Front. Microbiol.">
        <title>High frequency of phylogenetically diverse reductive dehalogenase-homologous genes in deep subseafloor sedimentary metagenomes.</title>
        <authorList>
            <person name="Kawai M."/>
            <person name="Futagami T."/>
            <person name="Toyoda A."/>
            <person name="Takaki Y."/>
            <person name="Nishi S."/>
            <person name="Hori S."/>
            <person name="Arai W."/>
            <person name="Tsubouchi T."/>
            <person name="Morono Y."/>
            <person name="Uchiyama I."/>
            <person name="Ito T."/>
            <person name="Fujiyama A."/>
            <person name="Inagaki F."/>
            <person name="Takami H."/>
        </authorList>
    </citation>
    <scope>NUCLEOTIDE SEQUENCE</scope>
    <source>
        <strain evidence="2">Expedition CK06-06</strain>
    </source>
</reference>
<proteinExistence type="predicted"/>
<comment type="caution">
    <text evidence="2">The sequence shown here is derived from an EMBL/GenBank/DDBJ whole genome shotgun (WGS) entry which is preliminary data.</text>
</comment>
<evidence type="ECO:0000313" key="2">
    <source>
        <dbReference type="EMBL" id="GAH60668.1"/>
    </source>
</evidence>
<organism evidence="2">
    <name type="scientific">marine sediment metagenome</name>
    <dbReference type="NCBI Taxonomy" id="412755"/>
    <lineage>
        <taxon>unclassified sequences</taxon>
        <taxon>metagenomes</taxon>
        <taxon>ecological metagenomes</taxon>
    </lineage>
</organism>
<accession>X1IT16</accession>
<name>X1IT16_9ZZZZ</name>
<dbReference type="AlphaFoldDB" id="X1IT16"/>
<dbReference type="EMBL" id="BARU01021487">
    <property type="protein sequence ID" value="GAH60668.1"/>
    <property type="molecule type" value="Genomic_DNA"/>
</dbReference>
<sequence length="150" mass="18190">KWREDNPEKVKKWREDNPEKVKKWREDNPEKVKKWREDNPEKVKLYNREVSRKGGKYYDKRKLYSMTGIPHDKELIRMCHRYKYALYKKIIDLLGLSQIHHEWIPKTVNYRGVGLVEKDQHQHGKIDVIQILEGKITLLTEKEIVGKIKK</sequence>
<feature type="non-terminal residue" evidence="2">
    <location>
        <position position="1"/>
    </location>
</feature>